<dbReference type="Proteomes" id="UP000886829">
    <property type="component" value="Unassembled WGS sequence"/>
</dbReference>
<comment type="caution">
    <text evidence="2">The sequence shown here is derived from an EMBL/GenBank/DDBJ whole genome shotgun (WGS) entry which is preliminary data.</text>
</comment>
<protein>
    <submittedName>
        <fullName evidence="2">Class I SAM-dependent methyltransferase</fullName>
    </submittedName>
</protein>
<reference evidence="2" key="1">
    <citation type="journal article" date="2021" name="PeerJ">
        <title>Extensive microbial diversity within the chicken gut microbiome revealed by metagenomics and culture.</title>
        <authorList>
            <person name="Gilroy R."/>
            <person name="Ravi A."/>
            <person name="Getino M."/>
            <person name="Pursley I."/>
            <person name="Horton D.L."/>
            <person name="Alikhan N.F."/>
            <person name="Baker D."/>
            <person name="Gharbi K."/>
            <person name="Hall N."/>
            <person name="Watson M."/>
            <person name="Adriaenssens E.M."/>
            <person name="Foster-Nyarko E."/>
            <person name="Jarju S."/>
            <person name="Secka A."/>
            <person name="Antonio M."/>
            <person name="Oren A."/>
            <person name="Chaudhuri R.R."/>
            <person name="La Ragione R."/>
            <person name="Hildebrand F."/>
            <person name="Pallen M.J."/>
        </authorList>
    </citation>
    <scope>NUCLEOTIDE SEQUENCE</scope>
    <source>
        <strain evidence="2">USASDec5-558</strain>
    </source>
</reference>
<dbReference type="InterPro" id="IPR013216">
    <property type="entry name" value="Methyltransf_11"/>
</dbReference>
<dbReference type="CDD" id="cd02440">
    <property type="entry name" value="AdoMet_MTases"/>
    <property type="match status" value="1"/>
</dbReference>
<dbReference type="PANTHER" id="PTHR43591">
    <property type="entry name" value="METHYLTRANSFERASE"/>
    <property type="match status" value="1"/>
</dbReference>
<dbReference type="InterPro" id="IPR029063">
    <property type="entry name" value="SAM-dependent_MTases_sf"/>
</dbReference>
<proteinExistence type="predicted"/>
<dbReference type="Pfam" id="PF08241">
    <property type="entry name" value="Methyltransf_11"/>
    <property type="match status" value="1"/>
</dbReference>
<accession>A0A9D2B0J8</accession>
<name>A0A9D2B0J8_9GAMM</name>
<dbReference type="SUPFAM" id="SSF53335">
    <property type="entry name" value="S-adenosyl-L-methionine-dependent methyltransferases"/>
    <property type="match status" value="1"/>
</dbReference>
<sequence length="294" mass="33318">MALSEEINAYWNTRASGYGADIAQEIQDDHKGTLCMLENLICQHFDLELPAENTDTSHLLQGLHALDLGCGPALLTIFLAKLGCTVTAIDQSAEMLVQAQQLCEQFLTPQAQQRVHLQQGDAINPEVADESFDIIVSRDVFWNLPDPATAYHHALKALKPHGLMVVFDGNYYYGYEDSTYYKDYRLNHQHLEGVDVTIIERLAQDLPLSHQLRPYYDFTLLNQICEQDETLKQRITASSFIKATIPTSEDIFWILFLDYPDLGECPAIKVKPADRQPFPPNQLIETFVFVVQKA</sequence>
<feature type="domain" description="Methyltransferase type 11" evidence="1">
    <location>
        <begin position="66"/>
        <end position="166"/>
    </location>
</feature>
<organism evidence="2 3">
    <name type="scientific">Candidatus Anaerobiospirillum pullistercoris</name>
    <dbReference type="NCBI Taxonomy" id="2838452"/>
    <lineage>
        <taxon>Bacteria</taxon>
        <taxon>Pseudomonadati</taxon>
        <taxon>Pseudomonadota</taxon>
        <taxon>Gammaproteobacteria</taxon>
        <taxon>Aeromonadales</taxon>
        <taxon>Succinivibrionaceae</taxon>
        <taxon>Anaerobiospirillum</taxon>
    </lineage>
</organism>
<dbReference type="EMBL" id="DXEV01000018">
    <property type="protein sequence ID" value="HIX55989.1"/>
    <property type="molecule type" value="Genomic_DNA"/>
</dbReference>
<dbReference type="AlphaFoldDB" id="A0A9D2B0J8"/>
<dbReference type="Gene3D" id="3.40.50.150">
    <property type="entry name" value="Vaccinia Virus protein VP39"/>
    <property type="match status" value="1"/>
</dbReference>
<evidence type="ECO:0000259" key="1">
    <source>
        <dbReference type="Pfam" id="PF08241"/>
    </source>
</evidence>
<gene>
    <name evidence="2" type="ORF">H9850_00775</name>
</gene>
<evidence type="ECO:0000313" key="3">
    <source>
        <dbReference type="Proteomes" id="UP000886829"/>
    </source>
</evidence>
<reference evidence="2" key="2">
    <citation type="submission" date="2021-04" db="EMBL/GenBank/DDBJ databases">
        <authorList>
            <person name="Gilroy R."/>
        </authorList>
    </citation>
    <scope>NUCLEOTIDE SEQUENCE</scope>
    <source>
        <strain evidence="2">USASDec5-558</strain>
    </source>
</reference>
<keyword evidence="2" id="KW-0489">Methyltransferase</keyword>
<evidence type="ECO:0000313" key="2">
    <source>
        <dbReference type="EMBL" id="HIX55989.1"/>
    </source>
</evidence>
<dbReference type="GO" id="GO:0008757">
    <property type="term" value="F:S-adenosylmethionine-dependent methyltransferase activity"/>
    <property type="evidence" value="ECO:0007669"/>
    <property type="project" value="InterPro"/>
</dbReference>
<keyword evidence="2" id="KW-0808">Transferase</keyword>
<dbReference type="GO" id="GO:0032259">
    <property type="term" value="P:methylation"/>
    <property type="evidence" value="ECO:0007669"/>
    <property type="project" value="UniProtKB-KW"/>
</dbReference>